<dbReference type="InterPro" id="IPR011701">
    <property type="entry name" value="MFS"/>
</dbReference>
<dbReference type="InterPro" id="IPR036259">
    <property type="entry name" value="MFS_trans_sf"/>
</dbReference>
<evidence type="ECO:0000313" key="10">
    <source>
        <dbReference type="Proteomes" id="UP000431901"/>
    </source>
</evidence>
<dbReference type="SUPFAM" id="SSF103473">
    <property type="entry name" value="MFS general substrate transporter"/>
    <property type="match status" value="1"/>
</dbReference>
<protein>
    <submittedName>
        <fullName evidence="9">MFS transporter</fullName>
    </submittedName>
</protein>
<feature type="transmembrane region" description="Helical" evidence="7">
    <location>
        <begin position="289"/>
        <end position="309"/>
    </location>
</feature>
<keyword evidence="4 7" id="KW-0812">Transmembrane</keyword>
<dbReference type="GO" id="GO:0005886">
    <property type="term" value="C:plasma membrane"/>
    <property type="evidence" value="ECO:0007669"/>
    <property type="project" value="UniProtKB-SubCell"/>
</dbReference>
<feature type="transmembrane region" description="Helical" evidence="7">
    <location>
        <begin position="115"/>
        <end position="139"/>
    </location>
</feature>
<dbReference type="PRINTS" id="PR01036">
    <property type="entry name" value="TCRTETB"/>
</dbReference>
<feature type="transmembrane region" description="Helical" evidence="7">
    <location>
        <begin position="28"/>
        <end position="46"/>
    </location>
</feature>
<gene>
    <name evidence="9" type="ORF">GQ466_18095</name>
</gene>
<reference evidence="9 10" key="1">
    <citation type="submission" date="2019-12" db="EMBL/GenBank/DDBJ databases">
        <title>Nocardia macrotermitis sp. nov. and Nocardia aurantia sp. nov., isolated from the gut of the fungus growing-termite Macrotermes natalensis.</title>
        <authorList>
            <person name="Christine B."/>
            <person name="Rene B."/>
        </authorList>
    </citation>
    <scope>NUCLEOTIDE SEQUENCE [LARGE SCALE GENOMIC DNA]</scope>
    <source>
        <strain evidence="9 10">DSM 102126</strain>
    </source>
</reference>
<name>A0A6I4WCI0_9ACTN</name>
<accession>A0A6I4WCI0</accession>
<feature type="domain" description="Major facilitator superfamily (MFS) profile" evidence="8">
    <location>
        <begin position="1"/>
        <end position="438"/>
    </location>
</feature>
<feature type="transmembrane region" description="Helical" evidence="7">
    <location>
        <begin position="248"/>
        <end position="269"/>
    </location>
</feature>
<keyword evidence="3" id="KW-1003">Cell membrane</keyword>
<evidence type="ECO:0000256" key="7">
    <source>
        <dbReference type="SAM" id="Phobius"/>
    </source>
</evidence>
<dbReference type="Pfam" id="PF07690">
    <property type="entry name" value="MFS_1"/>
    <property type="match status" value="1"/>
</dbReference>
<evidence type="ECO:0000259" key="8">
    <source>
        <dbReference type="PROSITE" id="PS50850"/>
    </source>
</evidence>
<feature type="transmembrane region" description="Helical" evidence="7">
    <location>
        <begin position="208"/>
        <end position="227"/>
    </location>
</feature>
<evidence type="ECO:0000313" key="9">
    <source>
        <dbReference type="EMBL" id="MXQ65935.1"/>
    </source>
</evidence>
<dbReference type="PANTHER" id="PTHR42718">
    <property type="entry name" value="MAJOR FACILITATOR SUPERFAMILY MULTIDRUG TRANSPORTER MFSC"/>
    <property type="match status" value="1"/>
</dbReference>
<keyword evidence="10" id="KW-1185">Reference proteome</keyword>
<organism evidence="9 10">
    <name type="scientific">Actinomadura rayongensis</name>
    <dbReference type="NCBI Taxonomy" id="1429076"/>
    <lineage>
        <taxon>Bacteria</taxon>
        <taxon>Bacillati</taxon>
        <taxon>Actinomycetota</taxon>
        <taxon>Actinomycetes</taxon>
        <taxon>Streptosporangiales</taxon>
        <taxon>Thermomonosporaceae</taxon>
        <taxon>Actinomadura</taxon>
    </lineage>
</organism>
<comment type="caution">
    <text evidence="9">The sequence shown here is derived from an EMBL/GenBank/DDBJ whole genome shotgun (WGS) entry which is preliminary data.</text>
</comment>
<dbReference type="Proteomes" id="UP000431901">
    <property type="component" value="Unassembled WGS sequence"/>
</dbReference>
<dbReference type="OrthoDB" id="4484751at2"/>
<feature type="transmembrane region" description="Helical" evidence="7">
    <location>
        <begin position="385"/>
        <end position="403"/>
    </location>
</feature>
<dbReference type="AlphaFoldDB" id="A0A6I4WCI0"/>
<feature type="transmembrane region" description="Helical" evidence="7">
    <location>
        <begin position="58"/>
        <end position="77"/>
    </location>
</feature>
<feature type="transmembrane region" description="Helical" evidence="7">
    <location>
        <begin position="145"/>
        <end position="165"/>
    </location>
</feature>
<dbReference type="CDD" id="cd17504">
    <property type="entry name" value="MFS_MMR_MDR_like"/>
    <property type="match status" value="1"/>
</dbReference>
<dbReference type="PANTHER" id="PTHR42718:SF46">
    <property type="entry name" value="BLR6921 PROTEIN"/>
    <property type="match status" value="1"/>
</dbReference>
<evidence type="ECO:0000256" key="6">
    <source>
        <dbReference type="ARBA" id="ARBA00023136"/>
    </source>
</evidence>
<evidence type="ECO:0000256" key="2">
    <source>
        <dbReference type="ARBA" id="ARBA00022448"/>
    </source>
</evidence>
<comment type="subcellular location">
    <subcellularLocation>
        <location evidence="1">Cell membrane</location>
        <topology evidence="1">Multi-pass membrane protein</topology>
    </subcellularLocation>
</comment>
<dbReference type="Gene3D" id="1.20.1720.10">
    <property type="entry name" value="Multidrug resistance protein D"/>
    <property type="match status" value="1"/>
</dbReference>
<dbReference type="PROSITE" id="PS50850">
    <property type="entry name" value="MFS"/>
    <property type="match status" value="1"/>
</dbReference>
<feature type="transmembrane region" description="Helical" evidence="7">
    <location>
        <begin position="177"/>
        <end position="196"/>
    </location>
</feature>
<sequence>MSYALSQSLVSPVLPTIQHHLHTSQSSVTWVMTAYLLSASVATPVLGKIGDVVGKERMLLVALLALGAGSLLAALASSIGVMIAARVIQGVGGGVLPLVFGIIRDEFPRDRVSGAIGTAAALMGVGGGLGIVVAGPIVNTLDYRWLFWLPLIVIVVAAVATHLVVPESPVRAPGRINLLAAALLSAWLVALLVPISEGSRWGWTSGRVLGTLALAVVLAAAWIAVELRSAEPLIDMRMMRLPAVWTTNLVALLFGLGLYSLMAFLPAFVQTPPSAGYGFGASVTESGLFLLPMTVTMFFSGLAAGRLGLRFGARAVLALGAVLLIPSMVLLAAVHAERWTIYLVAALCGAGIGFAFSALSALIVTAVPPAQTGAASGMNANIRTIGGSIGTAVTGSIITSGAVGGLPKESGYTHGFWFLAGAAAVALATTLLVPRARRAVPEPVREAGTLVPAADN</sequence>
<evidence type="ECO:0000256" key="1">
    <source>
        <dbReference type="ARBA" id="ARBA00004651"/>
    </source>
</evidence>
<feature type="transmembrane region" description="Helical" evidence="7">
    <location>
        <begin position="83"/>
        <end position="103"/>
    </location>
</feature>
<feature type="transmembrane region" description="Helical" evidence="7">
    <location>
        <begin position="415"/>
        <end position="433"/>
    </location>
</feature>
<keyword evidence="6 7" id="KW-0472">Membrane</keyword>
<dbReference type="EMBL" id="WUTW01000003">
    <property type="protein sequence ID" value="MXQ65935.1"/>
    <property type="molecule type" value="Genomic_DNA"/>
</dbReference>
<feature type="transmembrane region" description="Helical" evidence="7">
    <location>
        <begin position="316"/>
        <end position="335"/>
    </location>
</feature>
<evidence type="ECO:0000256" key="4">
    <source>
        <dbReference type="ARBA" id="ARBA00022692"/>
    </source>
</evidence>
<evidence type="ECO:0000256" key="3">
    <source>
        <dbReference type="ARBA" id="ARBA00022475"/>
    </source>
</evidence>
<feature type="transmembrane region" description="Helical" evidence="7">
    <location>
        <begin position="341"/>
        <end position="364"/>
    </location>
</feature>
<keyword evidence="2" id="KW-0813">Transport</keyword>
<dbReference type="Gene3D" id="1.20.1250.20">
    <property type="entry name" value="MFS general substrate transporter like domains"/>
    <property type="match status" value="1"/>
</dbReference>
<evidence type="ECO:0000256" key="5">
    <source>
        <dbReference type="ARBA" id="ARBA00022989"/>
    </source>
</evidence>
<proteinExistence type="predicted"/>
<keyword evidence="5 7" id="KW-1133">Transmembrane helix</keyword>
<dbReference type="GO" id="GO:0022857">
    <property type="term" value="F:transmembrane transporter activity"/>
    <property type="evidence" value="ECO:0007669"/>
    <property type="project" value="InterPro"/>
</dbReference>
<dbReference type="InterPro" id="IPR020846">
    <property type="entry name" value="MFS_dom"/>
</dbReference>